<dbReference type="InterPro" id="IPR052173">
    <property type="entry name" value="Beta-lactam_resp_regulator"/>
</dbReference>
<keyword evidence="1" id="KW-0812">Transmembrane</keyword>
<sequence>MIFGYPALFLHLLTILILGMVTGTMMASLLVRLVASRLPHYQLAIRRNLLWAFAVFPLFAGVAAALLSYLPEWKPQANLWLADIIHWHHAYLFSPASWHGVFLLFCLIGLLALFAWRGWQGVSEVQRQQLLGLLSERDKDGLAELDTPVPMAFVAGLWSPKAYITRGLASRISAKERRVISLHEQAHICRRDPLAKFAFSLLTCLYPPGVRRFLQAEFELAIEQLADEWVVQRYPQPAIIAQALLQVEKIAVNAQDRQADDAYSYFARHAVERRVHHLLGVSEYRALPVVTVVVLAISATLSSAAGVDVLHHLFETLFLH</sequence>
<feature type="transmembrane region" description="Helical" evidence="1">
    <location>
        <begin position="286"/>
        <end position="307"/>
    </location>
</feature>
<accession>A0ABR4WDA0</accession>
<dbReference type="CDD" id="cd07326">
    <property type="entry name" value="M56_BlaR1_MecR1_like"/>
    <property type="match status" value="1"/>
</dbReference>
<dbReference type="Pfam" id="PF05569">
    <property type="entry name" value="Peptidase_M56"/>
    <property type="match status" value="1"/>
</dbReference>
<evidence type="ECO:0000259" key="2">
    <source>
        <dbReference type="Pfam" id="PF05569"/>
    </source>
</evidence>
<feature type="domain" description="Peptidase M56" evidence="2">
    <location>
        <begin position="98"/>
        <end position="277"/>
    </location>
</feature>
<keyword evidence="4" id="KW-1185">Reference proteome</keyword>
<feature type="transmembrane region" description="Helical" evidence="1">
    <location>
        <begin position="96"/>
        <end position="116"/>
    </location>
</feature>
<evidence type="ECO:0000313" key="4">
    <source>
        <dbReference type="Proteomes" id="UP000029443"/>
    </source>
</evidence>
<organism evidence="3 4">
    <name type="scientific">Alcanivorax jadensis T9</name>
    <dbReference type="NCBI Taxonomy" id="1177181"/>
    <lineage>
        <taxon>Bacteria</taxon>
        <taxon>Pseudomonadati</taxon>
        <taxon>Pseudomonadota</taxon>
        <taxon>Gammaproteobacteria</taxon>
        <taxon>Oceanospirillales</taxon>
        <taxon>Alcanivoracaceae</taxon>
        <taxon>Alcanivorax</taxon>
    </lineage>
</organism>
<feature type="transmembrane region" description="Helical" evidence="1">
    <location>
        <begin position="6"/>
        <end position="29"/>
    </location>
</feature>
<feature type="transmembrane region" description="Helical" evidence="1">
    <location>
        <begin position="49"/>
        <end position="70"/>
    </location>
</feature>
<dbReference type="Proteomes" id="UP000029443">
    <property type="component" value="Unassembled WGS sequence"/>
</dbReference>
<evidence type="ECO:0000313" key="3">
    <source>
        <dbReference type="EMBL" id="KGD61431.1"/>
    </source>
</evidence>
<name>A0ABR4WDA0_9GAMM</name>
<dbReference type="PANTHER" id="PTHR34978">
    <property type="entry name" value="POSSIBLE SENSOR-TRANSDUCER PROTEIN BLAR"/>
    <property type="match status" value="1"/>
</dbReference>
<dbReference type="EMBL" id="ARXU01000004">
    <property type="protein sequence ID" value="KGD61431.1"/>
    <property type="molecule type" value="Genomic_DNA"/>
</dbReference>
<evidence type="ECO:0000256" key="1">
    <source>
        <dbReference type="SAM" id="Phobius"/>
    </source>
</evidence>
<keyword evidence="1" id="KW-0472">Membrane</keyword>
<protein>
    <recommendedName>
        <fullName evidence="2">Peptidase M56 domain-containing protein</fullName>
    </recommendedName>
</protein>
<dbReference type="RefSeq" id="WP_035246380.1">
    <property type="nucleotide sequence ID" value="NZ_ARXU01000004.1"/>
</dbReference>
<dbReference type="InterPro" id="IPR008756">
    <property type="entry name" value="Peptidase_M56"/>
</dbReference>
<reference evidence="3 4" key="1">
    <citation type="submission" date="2012-09" db="EMBL/GenBank/DDBJ databases">
        <title>Genome Sequence of alkane-degrading Bacterium Alcanivorax jadensis T9.</title>
        <authorList>
            <person name="Lai Q."/>
            <person name="Shao Z."/>
        </authorList>
    </citation>
    <scope>NUCLEOTIDE SEQUENCE [LARGE SCALE GENOMIC DNA]</scope>
    <source>
        <strain evidence="3 4">T9</strain>
    </source>
</reference>
<proteinExistence type="predicted"/>
<keyword evidence="1" id="KW-1133">Transmembrane helix</keyword>
<gene>
    <name evidence="3" type="ORF">T9A_01380</name>
</gene>
<dbReference type="PANTHER" id="PTHR34978:SF3">
    <property type="entry name" value="SLR0241 PROTEIN"/>
    <property type="match status" value="1"/>
</dbReference>
<comment type="caution">
    <text evidence="3">The sequence shown here is derived from an EMBL/GenBank/DDBJ whole genome shotgun (WGS) entry which is preliminary data.</text>
</comment>